<evidence type="ECO:0000259" key="7">
    <source>
        <dbReference type="SMART" id="SM00642"/>
    </source>
</evidence>
<evidence type="ECO:0000313" key="8">
    <source>
        <dbReference type="EMBL" id="EFA45015.1"/>
    </source>
</evidence>
<feature type="domain" description="Glycosyl hydrolase family 13 catalytic" evidence="7">
    <location>
        <begin position="29"/>
        <end position="353"/>
    </location>
</feature>
<dbReference type="InterPro" id="IPR017853">
    <property type="entry name" value="GH"/>
</dbReference>
<keyword evidence="4 6" id="KW-0326">Glycosidase</keyword>
<dbReference type="PRINTS" id="PR00110">
    <property type="entry name" value="ALPHAAMYLASE"/>
</dbReference>
<proteinExistence type="inferred from homology"/>
<dbReference type="Pfam" id="PF00128">
    <property type="entry name" value="Alpha-amylase"/>
    <property type="match status" value="1"/>
</dbReference>
<dbReference type="OrthoDB" id="9806009at2"/>
<evidence type="ECO:0000256" key="5">
    <source>
        <dbReference type="RuleBase" id="RU003615"/>
    </source>
</evidence>
<comment type="caution">
    <text evidence="8">The sequence shown here is derived from an EMBL/GenBank/DDBJ whole genome shotgun (WGS) entry which is preliminary data.</text>
</comment>
<evidence type="ECO:0000256" key="1">
    <source>
        <dbReference type="ARBA" id="ARBA00008061"/>
    </source>
</evidence>
<evidence type="ECO:0000256" key="3">
    <source>
        <dbReference type="ARBA" id="ARBA00023277"/>
    </source>
</evidence>
<dbReference type="AlphaFoldDB" id="D1PUA3"/>
<gene>
    <name evidence="8" type="ORF">HMPREF0645_0538</name>
</gene>
<dbReference type="Gene3D" id="3.20.20.80">
    <property type="entry name" value="Glycosidases"/>
    <property type="match status" value="1"/>
</dbReference>
<dbReference type="SUPFAM" id="SSF51445">
    <property type="entry name" value="(Trans)glycosidases"/>
    <property type="match status" value="1"/>
</dbReference>
<protein>
    <recommendedName>
        <fullName evidence="6">Alpha-amylase</fullName>
        <ecNumber evidence="6">3.2.1.1</ecNumber>
    </recommendedName>
</protein>
<sequence length="665" mass="73550">MKQLSTLFLFLISLPITIMAQGWPSAYDGVMLQGFYWDSFSQSAWTKLEKQTGDFKGYFDLVWVPQSGKCLNSRSMGYDPYYYFDQNSSFGTQQELKSMIGTFKANGIGTIADVVINHHNTEGWWGFPAEIYNGVTYQLKTTDIVANDCNGKTKTQADKDGVSLSSNRDEGEGWDGMRDLDHKSANVQNIVKAYQQFLVDDMGYTGFRYDMVKGFAGSHVGDYNDAAGVKFSVGECWDSNPTIQNWINATGKRSAAFDFQFRYNVRDAINQNNWSKLNSTNNLVHDAGYRQYAVTFVENHDTEYRSATDSQDPIRRDTLAANAYLLAMPGTPCVFYKHYLAYPNEIKAMIDARKAAGITNTSSYSNFRSAASYFGNTVTGSKGKLLVMVGANYSEPAANRYVKILSGHHYAYYLSSDTEVAFADKPSGTYTETIKTKLTAVSAKSNAKLVYTTDGSVPSATNGNVVPGGTSITISDNCTLKVGLLVNGSVTSTTTRNYTFAKPEDETFETPPAGYTFSANFIAPATWSADIEVHAWAWIEGGDNYTPDNNAHWPGDKNHVYRVGKSKDGGYIWKWCYYGTKTVPPSQIIFNNGSGGTGNQTADMVFSDKGWYNMSTTQSDPTLDIKGLTQTSVADNAWYTLTGVKVSRPTQKGIYIHHGKKVIVK</sequence>
<comment type="similarity">
    <text evidence="1 5">Belongs to the glycosyl hydrolase 13 family.</text>
</comment>
<evidence type="ECO:0000256" key="6">
    <source>
        <dbReference type="RuleBase" id="RU361134"/>
    </source>
</evidence>
<dbReference type="GO" id="GO:0043169">
    <property type="term" value="F:cation binding"/>
    <property type="evidence" value="ECO:0007669"/>
    <property type="project" value="InterPro"/>
</dbReference>
<keyword evidence="3 6" id="KW-0119">Carbohydrate metabolism</keyword>
<dbReference type="HOGENOM" id="CLU_017998_0_0_10"/>
<dbReference type="InterPro" id="IPR006047">
    <property type="entry name" value="GH13_cat_dom"/>
</dbReference>
<comment type="catalytic activity">
    <reaction evidence="6">
        <text>Endohydrolysis of (1-&gt;4)-alpha-D-glucosidic linkages in polysaccharides containing three or more (1-&gt;4)-alpha-linked D-glucose units.</text>
        <dbReference type="EC" id="3.2.1.1"/>
    </reaction>
</comment>
<evidence type="ECO:0000256" key="2">
    <source>
        <dbReference type="ARBA" id="ARBA00022801"/>
    </source>
</evidence>
<dbReference type="eggNOG" id="COG0366">
    <property type="taxonomic scope" value="Bacteria"/>
</dbReference>
<dbReference type="EC" id="3.2.1.1" evidence="6"/>
<keyword evidence="2 6" id="KW-0378">Hydrolase</keyword>
<name>D1PUA3_9BACT</name>
<organism evidence="8 9">
    <name type="scientific">Hallella bergensis DSM 17361</name>
    <dbReference type="NCBI Taxonomy" id="585502"/>
    <lineage>
        <taxon>Bacteria</taxon>
        <taxon>Pseudomonadati</taxon>
        <taxon>Bacteroidota</taxon>
        <taxon>Bacteroidia</taxon>
        <taxon>Bacteroidales</taxon>
        <taxon>Prevotellaceae</taxon>
        <taxon>Hallella</taxon>
    </lineage>
</organism>
<dbReference type="Proteomes" id="UP000003160">
    <property type="component" value="Unassembled WGS sequence"/>
</dbReference>
<dbReference type="GO" id="GO:0005975">
    <property type="term" value="P:carbohydrate metabolic process"/>
    <property type="evidence" value="ECO:0007669"/>
    <property type="project" value="InterPro"/>
</dbReference>
<dbReference type="SMART" id="SM00642">
    <property type="entry name" value="Aamy"/>
    <property type="match status" value="1"/>
</dbReference>
<dbReference type="GO" id="GO:0004556">
    <property type="term" value="F:alpha-amylase activity"/>
    <property type="evidence" value="ECO:0007669"/>
    <property type="project" value="UniProtKB-UniRule"/>
</dbReference>
<evidence type="ECO:0000256" key="4">
    <source>
        <dbReference type="ARBA" id="ARBA00023295"/>
    </source>
</evidence>
<dbReference type="CDD" id="cd11314">
    <property type="entry name" value="AmyAc_arch_bac_plant_AmyA"/>
    <property type="match status" value="1"/>
</dbReference>
<accession>D1PUA3</accession>
<evidence type="ECO:0000313" key="9">
    <source>
        <dbReference type="Proteomes" id="UP000003160"/>
    </source>
</evidence>
<keyword evidence="9" id="KW-1185">Reference proteome</keyword>
<dbReference type="PANTHER" id="PTHR43447">
    <property type="entry name" value="ALPHA-AMYLASE"/>
    <property type="match status" value="1"/>
</dbReference>
<dbReference type="EMBL" id="ACKS01000025">
    <property type="protein sequence ID" value="EFA45015.1"/>
    <property type="molecule type" value="Genomic_DNA"/>
</dbReference>
<dbReference type="RefSeq" id="WP_007174886.1">
    <property type="nucleotide sequence ID" value="NZ_GG704782.1"/>
</dbReference>
<dbReference type="InterPro" id="IPR006046">
    <property type="entry name" value="Alpha_amylase"/>
</dbReference>
<reference evidence="8 9" key="1">
    <citation type="submission" date="2009-10" db="EMBL/GenBank/DDBJ databases">
        <authorList>
            <person name="Qin X."/>
            <person name="Bachman B."/>
            <person name="Battles P."/>
            <person name="Bell A."/>
            <person name="Bess C."/>
            <person name="Bickham C."/>
            <person name="Chaboub L."/>
            <person name="Chen D."/>
            <person name="Coyle M."/>
            <person name="Deiros D.R."/>
            <person name="Dinh H."/>
            <person name="Forbes L."/>
            <person name="Fowler G."/>
            <person name="Francisco L."/>
            <person name="Fu Q."/>
            <person name="Gubbala S."/>
            <person name="Hale W."/>
            <person name="Han Y."/>
            <person name="Hemphill L."/>
            <person name="Highlander S.K."/>
            <person name="Hirani K."/>
            <person name="Hogues M."/>
            <person name="Jackson L."/>
            <person name="Jakkamsetti A."/>
            <person name="Javaid M."/>
            <person name="Jiang H."/>
            <person name="Korchina V."/>
            <person name="Kovar C."/>
            <person name="Lara F."/>
            <person name="Lee S."/>
            <person name="Mata R."/>
            <person name="Mathew T."/>
            <person name="Moen C."/>
            <person name="Morales K."/>
            <person name="Munidasa M."/>
            <person name="Nazareth L."/>
            <person name="Ngo R."/>
            <person name="Nguyen L."/>
            <person name="Okwuonu G."/>
            <person name="Ongeri F."/>
            <person name="Patil S."/>
            <person name="Petrosino J."/>
            <person name="Pham C."/>
            <person name="Pham P."/>
            <person name="Pu L.-L."/>
            <person name="Puazo M."/>
            <person name="Raj R."/>
            <person name="Reid J."/>
            <person name="Rouhana J."/>
            <person name="Saada N."/>
            <person name="Shang Y."/>
            <person name="Simmons D."/>
            <person name="Thornton R."/>
            <person name="Warren J."/>
            <person name="Weissenberger G."/>
            <person name="Zhang J."/>
            <person name="Zhang L."/>
            <person name="Zhou C."/>
            <person name="Zhu D."/>
            <person name="Muzny D."/>
            <person name="Worley K."/>
            <person name="Gibbs R."/>
        </authorList>
    </citation>
    <scope>NUCLEOTIDE SEQUENCE [LARGE SCALE GENOMIC DNA]</scope>
    <source>
        <strain evidence="8 9">DSM 17361</strain>
    </source>
</reference>